<dbReference type="InterPro" id="IPR036412">
    <property type="entry name" value="HAD-like_sf"/>
</dbReference>
<dbReference type="Pfam" id="PF13419">
    <property type="entry name" value="HAD_2"/>
    <property type="match status" value="1"/>
</dbReference>
<dbReference type="OrthoDB" id="2012566at2759"/>
<dbReference type="SUPFAM" id="SSF56784">
    <property type="entry name" value="HAD-like"/>
    <property type="match status" value="1"/>
</dbReference>
<dbReference type="SFLD" id="SFLDG01129">
    <property type="entry name" value="C1.5:_HAD__Beta-PGM__Phosphata"/>
    <property type="match status" value="1"/>
</dbReference>
<dbReference type="AlphaFoldDB" id="A0A9Q1GUF7"/>
<gene>
    <name evidence="1" type="ORF">Cgig2_018852</name>
</gene>
<sequence length="256" mass="29512">MATLFNPTNFLSIGPAKSILRVSTSMKNNTITANFSTCIDSPASAMEKRKLPVLLFDIMDTIVRDPFYEDVPAFFGMSMKELMECKHPNAWNEFEKGLISEDDLARKFFKDGRHFDLEGLKTRMKEGYSFINGMEELLQDLKQNNYEMHAFTNYPSWYEMIDEKLKLSNYLSWTFCSCKIGKQKPDPHFYNEVIRYLEIEPKSCVFIDDRKKNVDGAVNAGMIGLHFRDAEVLRQDLSLLGVKFSTGELECNCFSS</sequence>
<name>A0A9Q1GUF7_9CARY</name>
<dbReference type="PANTHER" id="PTHR43611">
    <property type="entry name" value="ALPHA-D-GLUCOSE 1-PHOSPHATE PHOSPHATASE"/>
    <property type="match status" value="1"/>
</dbReference>
<dbReference type="Proteomes" id="UP001153076">
    <property type="component" value="Unassembled WGS sequence"/>
</dbReference>
<dbReference type="PANTHER" id="PTHR43611:SF3">
    <property type="entry name" value="FLAVIN MONONUCLEOTIDE HYDROLASE 1, CHLOROPLATIC"/>
    <property type="match status" value="1"/>
</dbReference>
<dbReference type="SFLD" id="SFLDS00003">
    <property type="entry name" value="Haloacid_Dehalogenase"/>
    <property type="match status" value="1"/>
</dbReference>
<keyword evidence="2" id="KW-1185">Reference proteome</keyword>
<dbReference type="InterPro" id="IPR023214">
    <property type="entry name" value="HAD_sf"/>
</dbReference>
<dbReference type="NCBIfam" id="TIGR01509">
    <property type="entry name" value="HAD-SF-IA-v3"/>
    <property type="match status" value="1"/>
</dbReference>
<reference evidence="1" key="1">
    <citation type="submission" date="2022-04" db="EMBL/GenBank/DDBJ databases">
        <title>Carnegiea gigantea Genome sequencing and assembly v2.</title>
        <authorList>
            <person name="Copetti D."/>
            <person name="Sanderson M.J."/>
            <person name="Burquez A."/>
            <person name="Wojciechowski M.F."/>
        </authorList>
    </citation>
    <scope>NUCLEOTIDE SEQUENCE</scope>
    <source>
        <strain evidence="1">SGP5-SGP5p</strain>
        <tissue evidence="1">Aerial part</tissue>
    </source>
</reference>
<comment type="caution">
    <text evidence="1">The sequence shown here is derived from an EMBL/GenBank/DDBJ whole genome shotgun (WGS) entry which is preliminary data.</text>
</comment>
<protein>
    <submittedName>
        <fullName evidence="1">Uncharacterized protein</fullName>
    </submittedName>
</protein>
<accession>A0A9Q1GUF7</accession>
<dbReference type="InterPro" id="IPR006439">
    <property type="entry name" value="HAD-SF_hydro_IA"/>
</dbReference>
<dbReference type="InterPro" id="IPR041492">
    <property type="entry name" value="HAD_2"/>
</dbReference>
<dbReference type="EMBL" id="JAKOGI010001473">
    <property type="protein sequence ID" value="KAJ8425454.1"/>
    <property type="molecule type" value="Genomic_DNA"/>
</dbReference>
<evidence type="ECO:0000313" key="1">
    <source>
        <dbReference type="EMBL" id="KAJ8425454.1"/>
    </source>
</evidence>
<evidence type="ECO:0000313" key="2">
    <source>
        <dbReference type="Proteomes" id="UP001153076"/>
    </source>
</evidence>
<proteinExistence type="predicted"/>
<dbReference type="Gene3D" id="3.40.50.1000">
    <property type="entry name" value="HAD superfamily/HAD-like"/>
    <property type="match status" value="1"/>
</dbReference>
<organism evidence="1 2">
    <name type="scientific">Carnegiea gigantea</name>
    <dbReference type="NCBI Taxonomy" id="171969"/>
    <lineage>
        <taxon>Eukaryota</taxon>
        <taxon>Viridiplantae</taxon>
        <taxon>Streptophyta</taxon>
        <taxon>Embryophyta</taxon>
        <taxon>Tracheophyta</taxon>
        <taxon>Spermatophyta</taxon>
        <taxon>Magnoliopsida</taxon>
        <taxon>eudicotyledons</taxon>
        <taxon>Gunneridae</taxon>
        <taxon>Pentapetalae</taxon>
        <taxon>Caryophyllales</taxon>
        <taxon>Cactineae</taxon>
        <taxon>Cactaceae</taxon>
        <taxon>Cactoideae</taxon>
        <taxon>Echinocereeae</taxon>
        <taxon>Carnegiea</taxon>
    </lineage>
</organism>